<proteinExistence type="predicted"/>
<sequence>MPHYSLSSTDTAICHHRQARHPFSNHREIILQRQCYLSTAFEMQPQLGAKAERNGVASIAVGKEWGGGGGVAGGSGGDLGVFEVMGSG</sequence>
<evidence type="ECO:0000313" key="1">
    <source>
        <dbReference type="EMBL" id="KHG25193.1"/>
    </source>
</evidence>
<name>A0A0B0PFH6_GOSAR</name>
<reference evidence="2" key="1">
    <citation type="submission" date="2014-09" db="EMBL/GenBank/DDBJ databases">
        <authorList>
            <person name="Mudge J."/>
            <person name="Ramaraj T."/>
            <person name="Lindquist I.E."/>
            <person name="Bharti A.K."/>
            <person name="Sundararajan A."/>
            <person name="Cameron C.T."/>
            <person name="Woodward J.E."/>
            <person name="May G.D."/>
            <person name="Brubaker C."/>
            <person name="Broadhvest J."/>
            <person name="Wilkins T.A."/>
        </authorList>
    </citation>
    <scope>NUCLEOTIDE SEQUENCE</scope>
    <source>
        <strain evidence="2">cv. AKA8401</strain>
    </source>
</reference>
<dbReference type="EMBL" id="KN431590">
    <property type="protein sequence ID" value="KHG25193.1"/>
    <property type="molecule type" value="Genomic_DNA"/>
</dbReference>
<accession>A0A0B0PFH6</accession>
<evidence type="ECO:0000313" key="2">
    <source>
        <dbReference type="Proteomes" id="UP000032142"/>
    </source>
</evidence>
<dbReference type="AlphaFoldDB" id="A0A0B0PFH6"/>
<dbReference type="Proteomes" id="UP000032142">
    <property type="component" value="Unassembled WGS sequence"/>
</dbReference>
<organism evidence="1 2">
    <name type="scientific">Gossypium arboreum</name>
    <name type="common">Tree cotton</name>
    <name type="synonym">Gossypium nanking</name>
    <dbReference type="NCBI Taxonomy" id="29729"/>
    <lineage>
        <taxon>Eukaryota</taxon>
        <taxon>Viridiplantae</taxon>
        <taxon>Streptophyta</taxon>
        <taxon>Embryophyta</taxon>
        <taxon>Tracheophyta</taxon>
        <taxon>Spermatophyta</taxon>
        <taxon>Magnoliopsida</taxon>
        <taxon>eudicotyledons</taxon>
        <taxon>Gunneridae</taxon>
        <taxon>Pentapetalae</taxon>
        <taxon>rosids</taxon>
        <taxon>malvids</taxon>
        <taxon>Malvales</taxon>
        <taxon>Malvaceae</taxon>
        <taxon>Malvoideae</taxon>
        <taxon>Gossypium</taxon>
    </lineage>
</organism>
<gene>
    <name evidence="1" type="ORF">F383_01485</name>
</gene>
<protein>
    <submittedName>
        <fullName evidence="1">Uncharacterized protein</fullName>
    </submittedName>
</protein>
<keyword evidence="2" id="KW-1185">Reference proteome</keyword>